<dbReference type="SUPFAM" id="SSF56024">
    <property type="entry name" value="Phospholipase D/nuclease"/>
    <property type="match status" value="2"/>
</dbReference>
<dbReference type="Proteomes" id="UP000647133">
    <property type="component" value="Unassembled WGS sequence"/>
</dbReference>
<dbReference type="PANTHER" id="PTHR30218">
    <property type="entry name" value="POLYPHOSPHATE KINASE"/>
    <property type="match status" value="1"/>
</dbReference>
<dbReference type="SUPFAM" id="SSF143724">
    <property type="entry name" value="PHP14-like"/>
    <property type="match status" value="1"/>
</dbReference>
<feature type="binding site" evidence="6">
    <location>
        <position position="486"/>
    </location>
    <ligand>
        <name>ATP</name>
        <dbReference type="ChEBI" id="CHEBI:30616"/>
    </ligand>
</feature>
<dbReference type="SUPFAM" id="SSF140356">
    <property type="entry name" value="PPK N-terminal domain-like"/>
    <property type="match status" value="1"/>
</dbReference>
<evidence type="ECO:0000259" key="9">
    <source>
        <dbReference type="Pfam" id="PF13089"/>
    </source>
</evidence>
<evidence type="ECO:0000259" key="8">
    <source>
        <dbReference type="Pfam" id="PF02503"/>
    </source>
</evidence>
<dbReference type="Pfam" id="PF02503">
    <property type="entry name" value="PP_kinase"/>
    <property type="match status" value="1"/>
</dbReference>
<comment type="catalytic activity">
    <reaction evidence="6 7">
        <text>[phosphate](n) + ATP = [phosphate](n+1) + ADP</text>
        <dbReference type="Rhea" id="RHEA:19573"/>
        <dbReference type="Rhea" id="RHEA-COMP:9859"/>
        <dbReference type="Rhea" id="RHEA-COMP:14280"/>
        <dbReference type="ChEBI" id="CHEBI:16838"/>
        <dbReference type="ChEBI" id="CHEBI:30616"/>
        <dbReference type="ChEBI" id="CHEBI:456216"/>
        <dbReference type="EC" id="2.7.4.1"/>
    </reaction>
</comment>
<dbReference type="InterPro" id="IPR025200">
    <property type="entry name" value="PPK_C_dom2"/>
</dbReference>
<dbReference type="PANTHER" id="PTHR30218:SF0">
    <property type="entry name" value="POLYPHOSPHATE KINASE"/>
    <property type="match status" value="1"/>
</dbReference>
<dbReference type="Pfam" id="PF17941">
    <property type="entry name" value="PP_kinase_C_1"/>
    <property type="match status" value="1"/>
</dbReference>
<feature type="binding site" evidence="6">
    <location>
        <position position="582"/>
    </location>
    <ligand>
        <name>ATP</name>
        <dbReference type="ChEBI" id="CHEBI:30616"/>
    </ligand>
</feature>
<comment type="function">
    <text evidence="6 7">Catalyzes the reversible transfer of the terminal phosphate of ATP to form a long-chain polyphosphate (polyP).</text>
</comment>
<evidence type="ECO:0000256" key="5">
    <source>
        <dbReference type="ARBA" id="ARBA00022840"/>
    </source>
</evidence>
<dbReference type="PIRSF" id="PIRSF015589">
    <property type="entry name" value="PP_kinase"/>
    <property type="match status" value="1"/>
</dbReference>
<dbReference type="InterPro" id="IPR003414">
    <property type="entry name" value="PP_kinase"/>
</dbReference>
<evidence type="ECO:0000256" key="4">
    <source>
        <dbReference type="ARBA" id="ARBA00022777"/>
    </source>
</evidence>
<comment type="cofactor">
    <cofactor evidence="6">
        <name>Mg(2+)</name>
        <dbReference type="ChEBI" id="CHEBI:18420"/>
    </cofactor>
</comment>
<dbReference type="Gene3D" id="1.20.58.310">
    <property type="entry name" value="Polyphosphate kinase N-terminal domain"/>
    <property type="match status" value="1"/>
</dbReference>
<gene>
    <name evidence="12" type="primary">ppk1</name>
    <name evidence="6" type="synonym">ppk</name>
    <name evidence="12" type="ORF">IFO69_17260</name>
</gene>
<dbReference type="InterPro" id="IPR036832">
    <property type="entry name" value="PPK_N_dom_sf"/>
</dbReference>
<feature type="domain" description="Polyphosphate kinase N-terminal" evidence="9">
    <location>
        <begin position="19"/>
        <end position="121"/>
    </location>
</feature>
<evidence type="ECO:0000259" key="10">
    <source>
        <dbReference type="Pfam" id="PF13090"/>
    </source>
</evidence>
<dbReference type="Gene3D" id="3.30.870.10">
    <property type="entry name" value="Endonuclease Chain A"/>
    <property type="match status" value="2"/>
</dbReference>
<dbReference type="InterPro" id="IPR024953">
    <property type="entry name" value="PP_kinase_middle"/>
</dbReference>
<feature type="binding site" evidence="6">
    <location>
        <position position="56"/>
    </location>
    <ligand>
        <name>ATP</name>
        <dbReference type="ChEBI" id="CHEBI:30616"/>
    </ligand>
</feature>
<evidence type="ECO:0000256" key="7">
    <source>
        <dbReference type="RuleBase" id="RU003800"/>
    </source>
</evidence>
<comment type="caution">
    <text evidence="12">The sequence shown here is derived from an EMBL/GenBank/DDBJ whole genome shotgun (WGS) entry which is preliminary data.</text>
</comment>
<feature type="binding site" evidence="6">
    <location>
        <position position="393"/>
    </location>
    <ligand>
        <name>Mg(2+)</name>
        <dbReference type="ChEBI" id="CHEBI:18420"/>
    </ligand>
</feature>
<feature type="domain" description="Polyphosphate kinase C-terminal" evidence="10">
    <location>
        <begin position="521"/>
        <end position="687"/>
    </location>
</feature>
<feature type="domain" description="Polyphosphate kinase C-terminal" evidence="11">
    <location>
        <begin position="349"/>
        <end position="513"/>
    </location>
</feature>
<dbReference type="InterPro" id="IPR041108">
    <property type="entry name" value="PP_kinase_C_1"/>
</dbReference>
<feature type="binding site" evidence="6">
    <location>
        <position position="610"/>
    </location>
    <ligand>
        <name>ATP</name>
        <dbReference type="ChEBI" id="CHEBI:30616"/>
    </ligand>
</feature>
<evidence type="ECO:0000313" key="13">
    <source>
        <dbReference type="Proteomes" id="UP000647133"/>
    </source>
</evidence>
<evidence type="ECO:0000259" key="11">
    <source>
        <dbReference type="Pfam" id="PF17941"/>
    </source>
</evidence>
<dbReference type="Pfam" id="PF13089">
    <property type="entry name" value="PP_kinase_N"/>
    <property type="match status" value="1"/>
</dbReference>
<keyword evidence="1 6" id="KW-0597">Phosphoprotein</keyword>
<name>A0ABR9ASA6_9BACT</name>
<keyword evidence="13" id="KW-1185">Reference proteome</keyword>
<keyword evidence="3 6" id="KW-0547">Nucleotide-binding</keyword>
<evidence type="ECO:0000256" key="3">
    <source>
        <dbReference type="ARBA" id="ARBA00022741"/>
    </source>
</evidence>
<dbReference type="InterPro" id="IPR036830">
    <property type="entry name" value="PP_kinase_middle_dom_sf"/>
</dbReference>
<dbReference type="EC" id="2.7.4.1" evidence="6 7"/>
<proteinExistence type="inferred from homology"/>
<evidence type="ECO:0000313" key="12">
    <source>
        <dbReference type="EMBL" id="MBD8490504.1"/>
    </source>
</evidence>
<evidence type="ECO:0000256" key="6">
    <source>
        <dbReference type="HAMAP-Rule" id="MF_00347"/>
    </source>
</evidence>
<comment type="PTM">
    <text evidence="6 7">An intermediate of this reaction is the autophosphorylated ppk in which a phosphate is covalently linked to a histidine residue through a N-P bond.</text>
</comment>
<protein>
    <recommendedName>
        <fullName evidence="6 7">Polyphosphate kinase</fullName>
        <ecNumber evidence="6 7">2.7.4.1</ecNumber>
    </recommendedName>
    <alternativeName>
        <fullName evidence="6">ATP-polyphosphate phosphotransferase</fullName>
    </alternativeName>
    <alternativeName>
        <fullName evidence="6">Polyphosphoric acid kinase</fullName>
    </alternativeName>
</protein>
<dbReference type="HAMAP" id="MF_00347">
    <property type="entry name" value="Polyphosphate_kinase"/>
    <property type="match status" value="1"/>
</dbReference>
<dbReference type="Pfam" id="PF13090">
    <property type="entry name" value="PP_kinase_C"/>
    <property type="match status" value="1"/>
</dbReference>
<feature type="binding site" evidence="6">
    <location>
        <position position="423"/>
    </location>
    <ligand>
        <name>Mg(2+)</name>
        <dbReference type="ChEBI" id="CHEBI:18420"/>
    </ligand>
</feature>
<reference evidence="12 13" key="1">
    <citation type="submission" date="2020-09" db="EMBL/GenBank/DDBJ databases">
        <title>Echinicola sp. CAU 1574 isolated from sand of Sido Beach.</title>
        <authorList>
            <person name="Kim W."/>
        </authorList>
    </citation>
    <scope>NUCLEOTIDE SEQUENCE [LARGE SCALE GENOMIC DNA]</scope>
    <source>
        <strain evidence="12 13">CAU 1574</strain>
    </source>
</reference>
<keyword evidence="2 6" id="KW-0808">Transferase</keyword>
<dbReference type="InterPro" id="IPR025198">
    <property type="entry name" value="PPK_N_dom"/>
</dbReference>
<dbReference type="CDD" id="cd09168">
    <property type="entry name" value="PLDc_PaPPK1_C2_like"/>
    <property type="match status" value="1"/>
</dbReference>
<keyword evidence="5 6" id="KW-0067">ATP-binding</keyword>
<keyword evidence="6" id="KW-0460">Magnesium</keyword>
<accession>A0ABR9ASA6</accession>
<feature type="domain" description="Polyphosphate kinase middle" evidence="8">
    <location>
        <begin position="132"/>
        <end position="316"/>
    </location>
</feature>
<dbReference type="Gene3D" id="3.30.1840.10">
    <property type="entry name" value="Polyphosphate kinase middle domain"/>
    <property type="match status" value="1"/>
</dbReference>
<feature type="active site" description="Phosphohistidine intermediate" evidence="6">
    <location>
        <position position="453"/>
    </location>
</feature>
<keyword evidence="4 6" id="KW-0418">Kinase</keyword>
<dbReference type="EMBL" id="JACYTQ010000007">
    <property type="protein sequence ID" value="MBD8490504.1"/>
    <property type="molecule type" value="Genomic_DNA"/>
</dbReference>
<sequence>MEVIQRDKFESKIDGSDLVSRDLSWIKFNFRVLDQSKKQSRTIFEKLKFLAITASNLDEFFMIRVGSLYNYLDYEKERIDYSGLREEPFKEKLMLDSQDFHEQQHEHFISNILPSTRESGFILSNVKNLEDEEQEYIKEYFFKAVYPMLTPMVFDGYHTFPILMNKLLIFGVVTINPGDKKDNRKLSFVQIPSNIPRFFEIERDEEMIFVPIEEVIREHIVSLFRNVIIESINLFRITRNGDFTLEETEDMDSNFLEEVKRKLNERKTGRVVRVEIEEGYSKWMMNLLKDRWNIQKDSVFKVKKESMLDFTSFWQIIGNRRFKDRIPQTPITVPPLSYPQAGVQGGSQDIFQVLKQKDVLLHHPYNNMEPILELLNKAAEDPNVMAIKMTIYRLAKHSRITTALLKAAENGKHVSVLFEVKARFDEENNMQEAKKLQKAGCFVIYGVSNFKTHTKLMLIVKKDENKVTRFVHLGSGNYNEDTSKLYTDLGLLTTNEVLANDVSEFFNVITGHSMPSSYKNLITAPQGMRSGLINFIESEAEHARQGLPCGIFIKVNSLEDSETIHALYRASQSGVPIKLIIRGICCLRPGRKGLSENIEVYSIVGDFLEHSRIYHFHNNGDLRTYAGSADMMVRSFEKRLESLFRVQDPFLEKQLMNILAYNLKDNVNAYMMQEDGTYVAKCPQDDEVEFNIHKEFFTITPDIVENVKLI</sequence>
<evidence type="ECO:0000256" key="1">
    <source>
        <dbReference type="ARBA" id="ARBA00022553"/>
    </source>
</evidence>
<keyword evidence="6" id="KW-0479">Metal-binding</keyword>
<dbReference type="NCBIfam" id="TIGR03705">
    <property type="entry name" value="poly_P_kin"/>
    <property type="match status" value="1"/>
</dbReference>
<dbReference type="GO" id="GO:0008976">
    <property type="term" value="F:polyphosphate kinase activity"/>
    <property type="evidence" value="ECO:0007669"/>
    <property type="project" value="UniProtKB-EC"/>
</dbReference>
<comment type="similarity">
    <text evidence="6 7">Belongs to the polyphosphate kinase 1 (PPK1) family.</text>
</comment>
<organism evidence="12 13">
    <name type="scientific">Echinicola arenosa</name>
    <dbReference type="NCBI Taxonomy" id="2774144"/>
    <lineage>
        <taxon>Bacteria</taxon>
        <taxon>Pseudomonadati</taxon>
        <taxon>Bacteroidota</taxon>
        <taxon>Cytophagia</taxon>
        <taxon>Cytophagales</taxon>
        <taxon>Cyclobacteriaceae</taxon>
        <taxon>Echinicola</taxon>
    </lineage>
</organism>
<evidence type="ECO:0000256" key="2">
    <source>
        <dbReference type="ARBA" id="ARBA00022679"/>
    </source>
</evidence>
<dbReference type="NCBIfam" id="NF003921">
    <property type="entry name" value="PRK05443.2-2"/>
    <property type="match status" value="1"/>
</dbReference>
<dbReference type="RefSeq" id="WP_192011383.1">
    <property type="nucleotide sequence ID" value="NZ_JACYTQ010000007.1"/>
</dbReference>